<dbReference type="Proteomes" id="UP001178507">
    <property type="component" value="Unassembled WGS sequence"/>
</dbReference>
<keyword evidence="1" id="KW-0175">Coiled coil</keyword>
<sequence length="995" mass="112246">MIRLVTPPDMNETRMFDLTAGEDEFLGMIQEVDDESYAVLMVKGENDGPYYDAYEPSVEEIGKATLVAMDLETEDETYQVNMVTNEEMDHGWSKVLMTVDSGADISVLPEEFAGVGEEAQSGGHIIMKDAQGNIIQQSGTRKVNFAMMGKDGIPVNFVEKFIVGKVKHPILCAGRLLRSGWEMRRSEDGLNLWHKQGVEIPLEMRKNSLQVVAEICSVEAEDNEHEELEKTPGWHVLPNGLAAYSDPVATQLLDPSGTFEWKARMTFMKTKDGKWMQVENVSDYTELGNMAFRRFGPTEDPQRTITVVAPAKMKDYFEVDSEVQVAPFPTTFRELQSDELGWSDEEVGVGNEEMMREAPAEGHEDETAAEERGGQRKEVEMDAIRYSLDNSLKELREGCERHGLPTSGSKSKLLMLMRLDNFRMDLEAKMQTEIARKLYREKERKPVPLGIPKRPSLEQQNEHNLTHYPFAGWCQACLSTRAKEEVHRRDARKDVESTKTVISFDFGYTYVDDYGNERSPEEVRDADDQYGTVLYIADHHTKAVHAAPVLSKGAPNLKLMVEELVRFGMQVAGGDPVIYQIDGERSTKQLLRAVQHCRANLGLETKIRISGVQQHASNGQAERTVQSVRRLANCLRYYAEEQAQVTILGNSHVYPWSFRHASWLINRYRVLEKERRTSFEVWSGGAVESRTVKRIPDQFIGTDLVIVKGLPWNYSASGVLMKKTGPRRRTAVAADEAEEGEKIELDKAEEQIEEKKAKEASAERQAREAGMAVALGLATPGLFGGGQTPAKTGLVTPRFAEKRKAEEPDEEGVDEFSINEITVMPHGDSNAWDEIENIGELDMNDWGPEDPDGLETVDDEMQAMPALIELQPHEENDYNDITTKMVITWKKREAIPLEHRCALAPAACCPEHYGVQVIDVKDAFLMVPQPEDEKASVTYRGKRYKLVRCLPGQRTAANRWYIHFRDAAREFGMVDDVMQPTLMKLDSGRPPDGRH</sequence>
<evidence type="ECO:0000256" key="1">
    <source>
        <dbReference type="SAM" id="Coils"/>
    </source>
</evidence>
<proteinExistence type="predicted"/>
<comment type="caution">
    <text evidence="3">The sequence shown here is derived from an EMBL/GenBank/DDBJ whole genome shotgun (WGS) entry which is preliminary data.</text>
</comment>
<dbReference type="EMBL" id="CAUJNA010000419">
    <property type="protein sequence ID" value="CAJ1376779.1"/>
    <property type="molecule type" value="Genomic_DNA"/>
</dbReference>
<reference evidence="3" key="1">
    <citation type="submission" date="2023-08" db="EMBL/GenBank/DDBJ databases">
        <authorList>
            <person name="Chen Y."/>
            <person name="Shah S."/>
            <person name="Dougan E. K."/>
            <person name="Thang M."/>
            <person name="Chan C."/>
        </authorList>
    </citation>
    <scope>NUCLEOTIDE SEQUENCE</scope>
</reference>
<feature type="region of interest" description="Disordered" evidence="2">
    <location>
        <begin position="357"/>
        <end position="376"/>
    </location>
</feature>
<dbReference type="InterPro" id="IPR036397">
    <property type="entry name" value="RNaseH_sf"/>
</dbReference>
<gene>
    <name evidence="3" type="ORF">EVOR1521_LOCUS5752</name>
</gene>
<organism evidence="3 4">
    <name type="scientific">Effrenium voratum</name>
    <dbReference type="NCBI Taxonomy" id="2562239"/>
    <lineage>
        <taxon>Eukaryota</taxon>
        <taxon>Sar</taxon>
        <taxon>Alveolata</taxon>
        <taxon>Dinophyceae</taxon>
        <taxon>Suessiales</taxon>
        <taxon>Symbiodiniaceae</taxon>
        <taxon>Effrenium</taxon>
    </lineage>
</organism>
<evidence type="ECO:0000313" key="4">
    <source>
        <dbReference type="Proteomes" id="UP001178507"/>
    </source>
</evidence>
<evidence type="ECO:0000313" key="3">
    <source>
        <dbReference type="EMBL" id="CAJ1376779.1"/>
    </source>
</evidence>
<accession>A0AA36HYF8</accession>
<feature type="non-terminal residue" evidence="3">
    <location>
        <position position="995"/>
    </location>
</feature>
<dbReference type="GO" id="GO:0003676">
    <property type="term" value="F:nucleic acid binding"/>
    <property type="evidence" value="ECO:0007669"/>
    <property type="project" value="InterPro"/>
</dbReference>
<dbReference type="AlphaFoldDB" id="A0AA36HYF8"/>
<dbReference type="Gene3D" id="3.30.420.10">
    <property type="entry name" value="Ribonuclease H-like superfamily/Ribonuclease H"/>
    <property type="match status" value="1"/>
</dbReference>
<feature type="coiled-coil region" evidence="1">
    <location>
        <begin position="738"/>
        <end position="768"/>
    </location>
</feature>
<evidence type="ECO:0000256" key="2">
    <source>
        <dbReference type="SAM" id="MobiDB-lite"/>
    </source>
</evidence>
<keyword evidence="4" id="KW-1185">Reference proteome</keyword>
<name>A0AA36HYF8_9DINO</name>
<protein>
    <submittedName>
        <fullName evidence="3">Uncharacterized protein</fullName>
    </submittedName>
</protein>